<accession>A0A1F6DKE6</accession>
<sequence length="141" mass="14734">MKTYSKNRGFSLLEMLLVIALLGLLASTVFVMLPRSGSEGDIQLVAQQIRTELATVRSRARSGEDRAVFGLEITPTAYTSLKVIDGATTTIASEQLPTGIAATPGIIMFQSISGASNPVTITLSSSQASTSINITASGAIQ</sequence>
<evidence type="ECO:0000313" key="7">
    <source>
        <dbReference type="EMBL" id="OGG61901.1"/>
    </source>
</evidence>
<name>A0A1F6DKE6_9BACT</name>
<comment type="caution">
    <text evidence="7">The sequence shown here is derived from an EMBL/GenBank/DDBJ whole genome shotgun (WGS) entry which is preliminary data.</text>
</comment>
<evidence type="ECO:0000313" key="8">
    <source>
        <dbReference type="Proteomes" id="UP000176511"/>
    </source>
</evidence>
<dbReference type="InterPro" id="IPR002416">
    <property type="entry name" value="T2SS_protein-GspH"/>
</dbReference>
<evidence type="ECO:0000256" key="5">
    <source>
        <dbReference type="ARBA" id="ARBA00023136"/>
    </source>
</evidence>
<proteinExistence type="predicted"/>
<gene>
    <name evidence="7" type="ORF">A3C87_00705</name>
</gene>
<dbReference type="NCBIfam" id="TIGR02532">
    <property type="entry name" value="IV_pilin_GFxxxE"/>
    <property type="match status" value="1"/>
</dbReference>
<dbReference type="InterPro" id="IPR045584">
    <property type="entry name" value="Pilin-like"/>
</dbReference>
<dbReference type="InterPro" id="IPR012902">
    <property type="entry name" value="N_methyl_site"/>
</dbReference>
<dbReference type="STRING" id="1798491.A3C87_00705"/>
<dbReference type="Proteomes" id="UP000176511">
    <property type="component" value="Unassembled WGS sequence"/>
</dbReference>
<reference evidence="7 8" key="1">
    <citation type="journal article" date="2016" name="Nat. Commun.">
        <title>Thousands of microbial genomes shed light on interconnected biogeochemical processes in an aquifer system.</title>
        <authorList>
            <person name="Anantharaman K."/>
            <person name="Brown C.T."/>
            <person name="Hug L.A."/>
            <person name="Sharon I."/>
            <person name="Castelle C.J."/>
            <person name="Probst A.J."/>
            <person name="Thomas B.C."/>
            <person name="Singh A."/>
            <person name="Wilkins M.J."/>
            <person name="Karaoz U."/>
            <person name="Brodie E.L."/>
            <person name="Williams K.H."/>
            <person name="Hubbard S.S."/>
            <person name="Banfield J.F."/>
        </authorList>
    </citation>
    <scope>NUCLEOTIDE SEQUENCE [LARGE SCALE GENOMIC DNA]</scope>
</reference>
<dbReference type="SUPFAM" id="SSF54523">
    <property type="entry name" value="Pili subunits"/>
    <property type="match status" value="1"/>
</dbReference>
<organism evidence="7 8">
    <name type="scientific">Candidatus Kaiserbacteria bacterium RIFCSPHIGHO2_02_FULL_49_34</name>
    <dbReference type="NCBI Taxonomy" id="1798491"/>
    <lineage>
        <taxon>Bacteria</taxon>
        <taxon>Candidatus Kaiseribacteriota</taxon>
    </lineage>
</organism>
<evidence type="ECO:0000256" key="3">
    <source>
        <dbReference type="ARBA" id="ARBA00022692"/>
    </source>
</evidence>
<evidence type="ECO:0000256" key="2">
    <source>
        <dbReference type="ARBA" id="ARBA00022481"/>
    </source>
</evidence>
<dbReference type="AlphaFoldDB" id="A0A1F6DKE6"/>
<evidence type="ECO:0008006" key="9">
    <source>
        <dbReference type="Google" id="ProtNLM"/>
    </source>
</evidence>
<dbReference type="GO" id="GO:0015627">
    <property type="term" value="C:type II protein secretion system complex"/>
    <property type="evidence" value="ECO:0007669"/>
    <property type="project" value="InterPro"/>
</dbReference>
<evidence type="ECO:0000256" key="6">
    <source>
        <dbReference type="SAM" id="Phobius"/>
    </source>
</evidence>
<keyword evidence="4 6" id="KW-1133">Transmembrane helix</keyword>
<dbReference type="EMBL" id="MFLE01000014">
    <property type="protein sequence ID" value="OGG61901.1"/>
    <property type="molecule type" value="Genomic_DNA"/>
</dbReference>
<dbReference type="Pfam" id="PF07963">
    <property type="entry name" value="N_methyl"/>
    <property type="match status" value="1"/>
</dbReference>
<keyword evidence="3 6" id="KW-0812">Transmembrane</keyword>
<dbReference type="PROSITE" id="PS00409">
    <property type="entry name" value="PROKAR_NTER_METHYL"/>
    <property type="match status" value="1"/>
</dbReference>
<keyword evidence="2" id="KW-0488">Methylation</keyword>
<evidence type="ECO:0000256" key="1">
    <source>
        <dbReference type="ARBA" id="ARBA00004167"/>
    </source>
</evidence>
<feature type="transmembrane region" description="Helical" evidence="6">
    <location>
        <begin position="12"/>
        <end position="33"/>
    </location>
</feature>
<evidence type="ECO:0000256" key="4">
    <source>
        <dbReference type="ARBA" id="ARBA00022989"/>
    </source>
</evidence>
<keyword evidence="5 6" id="KW-0472">Membrane</keyword>
<dbReference type="GO" id="GO:0015628">
    <property type="term" value="P:protein secretion by the type II secretion system"/>
    <property type="evidence" value="ECO:0007669"/>
    <property type="project" value="InterPro"/>
</dbReference>
<protein>
    <recommendedName>
        <fullName evidence="9">Type II secretion system protein H</fullName>
    </recommendedName>
</protein>
<dbReference type="GO" id="GO:0016020">
    <property type="term" value="C:membrane"/>
    <property type="evidence" value="ECO:0007669"/>
    <property type="project" value="UniProtKB-SubCell"/>
</dbReference>
<dbReference type="PRINTS" id="PR00885">
    <property type="entry name" value="BCTERIALGSPH"/>
</dbReference>
<comment type="subcellular location">
    <subcellularLocation>
        <location evidence="1">Membrane</location>
        <topology evidence="1">Single-pass membrane protein</topology>
    </subcellularLocation>
</comment>